<gene>
    <name evidence="1" type="ORF">METZ01_LOCUS405321</name>
</gene>
<reference evidence="1" key="1">
    <citation type="submission" date="2018-05" db="EMBL/GenBank/DDBJ databases">
        <authorList>
            <person name="Lanie J.A."/>
            <person name="Ng W.-L."/>
            <person name="Kazmierczak K.M."/>
            <person name="Andrzejewski T.M."/>
            <person name="Davidsen T.M."/>
            <person name="Wayne K.J."/>
            <person name="Tettelin H."/>
            <person name="Glass J.I."/>
            <person name="Rusch D."/>
            <person name="Podicherti R."/>
            <person name="Tsui H.-C.T."/>
            <person name="Winkler M.E."/>
        </authorList>
    </citation>
    <scope>NUCLEOTIDE SEQUENCE</scope>
</reference>
<evidence type="ECO:0000313" key="1">
    <source>
        <dbReference type="EMBL" id="SVD52467.1"/>
    </source>
</evidence>
<feature type="non-terminal residue" evidence="1">
    <location>
        <position position="1"/>
    </location>
</feature>
<dbReference type="EMBL" id="UINC01156190">
    <property type="protein sequence ID" value="SVD52467.1"/>
    <property type="molecule type" value="Genomic_DNA"/>
</dbReference>
<protein>
    <submittedName>
        <fullName evidence="1">Uncharacterized protein</fullName>
    </submittedName>
</protein>
<name>A0A382W117_9ZZZZ</name>
<organism evidence="1">
    <name type="scientific">marine metagenome</name>
    <dbReference type="NCBI Taxonomy" id="408172"/>
    <lineage>
        <taxon>unclassified sequences</taxon>
        <taxon>metagenomes</taxon>
        <taxon>ecological metagenomes</taxon>
    </lineage>
</organism>
<proteinExistence type="predicted"/>
<accession>A0A382W117</accession>
<sequence length="24" mass="2764">PGHLIQKEPLIEKRSGWMLLFALS</sequence>
<dbReference type="AlphaFoldDB" id="A0A382W117"/>